<evidence type="ECO:0000259" key="2">
    <source>
        <dbReference type="Pfam" id="PF18859"/>
    </source>
</evidence>
<protein>
    <submittedName>
        <fullName evidence="3">AcVLRF1 family peptidyl-tRNA hydrolase</fullName>
    </submittedName>
</protein>
<dbReference type="RefSeq" id="WP_344135684.1">
    <property type="nucleotide sequence ID" value="NZ_BAAARA010000021.1"/>
</dbReference>
<dbReference type="InterPro" id="IPR040783">
    <property type="entry name" value="VLRF1"/>
</dbReference>
<proteinExistence type="predicted"/>
<evidence type="ECO:0000313" key="4">
    <source>
        <dbReference type="Proteomes" id="UP001501218"/>
    </source>
</evidence>
<dbReference type="EMBL" id="BAAARA010000021">
    <property type="protein sequence ID" value="GAA2359129.1"/>
    <property type="molecule type" value="Genomic_DNA"/>
</dbReference>
<dbReference type="GO" id="GO:0016787">
    <property type="term" value="F:hydrolase activity"/>
    <property type="evidence" value="ECO:0007669"/>
    <property type="project" value="UniProtKB-KW"/>
</dbReference>
<accession>A0ABN3GRW1</accession>
<feature type="region of interest" description="Disordered" evidence="1">
    <location>
        <begin position="119"/>
        <end position="141"/>
    </location>
</feature>
<name>A0ABN3GRW1_9PSEU</name>
<dbReference type="InterPro" id="IPR042226">
    <property type="entry name" value="eFR1_2_sf"/>
</dbReference>
<dbReference type="Proteomes" id="UP001501218">
    <property type="component" value="Unassembled WGS sequence"/>
</dbReference>
<sequence length="233" mass="25140">MAKARELPGGGRAVEVEPRRVPGWFERFASSHGGVEETELNPRNVRVVAADGAVVEVDVPFGELPPPHGRQQGLAVTSLVEHLQTPRRIGLVLVRLGAHSVGIARGGEVERSNTDRHLVHGRNKAGGWSQQRFARRREGQSQRSLASAADAVAKTLLPEAAELDAVVLGGDKKALRALHEDARLTDFLARAEPRVLDVPEPRRTVLDDAAQRAIAVEIAIYDPGTAKALDNGR</sequence>
<keyword evidence="3" id="KW-0378">Hydrolase</keyword>
<evidence type="ECO:0000313" key="3">
    <source>
        <dbReference type="EMBL" id="GAA2359129.1"/>
    </source>
</evidence>
<keyword evidence="4" id="KW-1185">Reference proteome</keyword>
<gene>
    <name evidence="3" type="ORF">GCM10009854_42090</name>
</gene>
<reference evidence="3 4" key="1">
    <citation type="journal article" date="2019" name="Int. J. Syst. Evol. Microbiol.">
        <title>The Global Catalogue of Microorganisms (GCM) 10K type strain sequencing project: providing services to taxonomists for standard genome sequencing and annotation.</title>
        <authorList>
            <consortium name="The Broad Institute Genomics Platform"/>
            <consortium name="The Broad Institute Genome Sequencing Center for Infectious Disease"/>
            <person name="Wu L."/>
            <person name="Ma J."/>
        </authorList>
    </citation>
    <scope>NUCLEOTIDE SEQUENCE [LARGE SCALE GENOMIC DNA]</scope>
    <source>
        <strain evidence="3 4">JCM 16221</strain>
    </source>
</reference>
<dbReference type="SUPFAM" id="SSF53137">
    <property type="entry name" value="Translational machinery components"/>
    <property type="match status" value="1"/>
</dbReference>
<organism evidence="3 4">
    <name type="scientific">Saccharopolyspora halophila</name>
    <dbReference type="NCBI Taxonomy" id="405551"/>
    <lineage>
        <taxon>Bacteria</taxon>
        <taxon>Bacillati</taxon>
        <taxon>Actinomycetota</taxon>
        <taxon>Actinomycetes</taxon>
        <taxon>Pseudonocardiales</taxon>
        <taxon>Pseudonocardiaceae</taxon>
        <taxon>Saccharopolyspora</taxon>
    </lineage>
</organism>
<dbReference type="NCBIfam" id="NF041024">
    <property type="entry name" value="acVLRF1_NCBI"/>
    <property type="match status" value="1"/>
</dbReference>
<evidence type="ECO:0000256" key="1">
    <source>
        <dbReference type="SAM" id="MobiDB-lite"/>
    </source>
</evidence>
<dbReference type="Gene3D" id="3.30.420.60">
    <property type="entry name" value="eRF1 domain 2"/>
    <property type="match status" value="1"/>
</dbReference>
<dbReference type="Pfam" id="PF18859">
    <property type="entry name" value="acVLRF1"/>
    <property type="match status" value="1"/>
</dbReference>
<feature type="domain" description="Actinobacteria/chloroflexi VLRF1 release factor" evidence="2">
    <location>
        <begin position="87"/>
        <end position="218"/>
    </location>
</feature>
<comment type="caution">
    <text evidence="3">The sequence shown here is derived from an EMBL/GenBank/DDBJ whole genome shotgun (WGS) entry which is preliminary data.</text>
</comment>